<sequence>MRAEAGESVFVPFNPNPFRSRVGDCAIRAVSKATGQTWESVFIALCLDGFCVGDMPNANHVWGAYLRRKGFKRHSIPETCPDCYTVSDFCRDFPRGVYVLATNGHVLAVVNGDWYDTWDSGGETPLYYWEG</sequence>
<name>A0A8S5QP77_9CAUD</name>
<evidence type="ECO:0000313" key="1">
    <source>
        <dbReference type="EMBL" id="DAE21030.1"/>
    </source>
</evidence>
<proteinExistence type="predicted"/>
<organism evidence="1">
    <name type="scientific">Siphoviridae sp. ct8LX107</name>
    <dbReference type="NCBI Taxonomy" id="2826169"/>
    <lineage>
        <taxon>Viruses</taxon>
        <taxon>Duplodnaviria</taxon>
        <taxon>Heunggongvirae</taxon>
        <taxon>Uroviricota</taxon>
        <taxon>Caudoviricetes</taxon>
    </lineage>
</organism>
<accession>A0A8S5QP77</accession>
<reference evidence="1" key="1">
    <citation type="journal article" date="2021" name="Proc. Natl. Acad. Sci. U.S.A.">
        <title>A Catalog of Tens of Thousands of Viruses from Human Metagenomes Reveals Hidden Associations with Chronic Diseases.</title>
        <authorList>
            <person name="Tisza M.J."/>
            <person name="Buck C.B."/>
        </authorList>
    </citation>
    <scope>NUCLEOTIDE SEQUENCE</scope>
    <source>
        <strain evidence="1">Ct8LX107</strain>
    </source>
</reference>
<dbReference type="EMBL" id="BK015706">
    <property type="protein sequence ID" value="DAE21030.1"/>
    <property type="molecule type" value="Genomic_DNA"/>
</dbReference>
<protein>
    <submittedName>
        <fullName evidence="1">Uncharacterized protein</fullName>
    </submittedName>
</protein>